<comment type="caution">
    <text evidence="1">The sequence shown here is derived from an EMBL/GenBank/DDBJ whole genome shotgun (WGS) entry which is preliminary data.</text>
</comment>
<keyword evidence="2" id="KW-1185">Reference proteome</keyword>
<accession>A0ABU6U929</accession>
<evidence type="ECO:0000313" key="1">
    <source>
        <dbReference type="EMBL" id="MED6156671.1"/>
    </source>
</evidence>
<protein>
    <submittedName>
        <fullName evidence="1">Uncharacterized protein</fullName>
    </submittedName>
</protein>
<proteinExistence type="predicted"/>
<organism evidence="1 2">
    <name type="scientific">Stylosanthes scabra</name>
    <dbReference type="NCBI Taxonomy" id="79078"/>
    <lineage>
        <taxon>Eukaryota</taxon>
        <taxon>Viridiplantae</taxon>
        <taxon>Streptophyta</taxon>
        <taxon>Embryophyta</taxon>
        <taxon>Tracheophyta</taxon>
        <taxon>Spermatophyta</taxon>
        <taxon>Magnoliopsida</taxon>
        <taxon>eudicotyledons</taxon>
        <taxon>Gunneridae</taxon>
        <taxon>Pentapetalae</taxon>
        <taxon>rosids</taxon>
        <taxon>fabids</taxon>
        <taxon>Fabales</taxon>
        <taxon>Fabaceae</taxon>
        <taxon>Papilionoideae</taxon>
        <taxon>50 kb inversion clade</taxon>
        <taxon>dalbergioids sensu lato</taxon>
        <taxon>Dalbergieae</taxon>
        <taxon>Pterocarpus clade</taxon>
        <taxon>Stylosanthes</taxon>
    </lineage>
</organism>
<gene>
    <name evidence="1" type="ORF">PIB30_016408</name>
</gene>
<sequence length="114" mass="12512">MSFSSGGRGIVGGGLDEGEAFTKARSTEISNRFGRVAVTADQFDAGDPTGKCIHCGARTWDAERLHKSKNCCNPRFGLVVLTTKHNYQFCNTNQKYSKIYAQPWMRTVGTSGRT</sequence>
<dbReference type="Proteomes" id="UP001341840">
    <property type="component" value="Unassembled WGS sequence"/>
</dbReference>
<name>A0ABU6U929_9FABA</name>
<evidence type="ECO:0000313" key="2">
    <source>
        <dbReference type="Proteomes" id="UP001341840"/>
    </source>
</evidence>
<reference evidence="1 2" key="1">
    <citation type="journal article" date="2023" name="Plants (Basel)">
        <title>Bridging the Gap: Combining Genomics and Transcriptomics Approaches to Understand Stylosanthes scabra, an Orphan Legume from the Brazilian Caatinga.</title>
        <authorList>
            <person name="Ferreira-Neto J.R.C."/>
            <person name="da Silva M.D."/>
            <person name="Binneck E."/>
            <person name="de Melo N.F."/>
            <person name="da Silva R.H."/>
            <person name="de Melo A.L.T.M."/>
            <person name="Pandolfi V."/>
            <person name="Bustamante F.O."/>
            <person name="Brasileiro-Vidal A.C."/>
            <person name="Benko-Iseppon A.M."/>
        </authorList>
    </citation>
    <scope>NUCLEOTIDE SEQUENCE [LARGE SCALE GENOMIC DNA]</scope>
    <source>
        <tissue evidence="1">Leaves</tissue>
    </source>
</reference>
<dbReference type="EMBL" id="JASCZI010120875">
    <property type="protein sequence ID" value="MED6156671.1"/>
    <property type="molecule type" value="Genomic_DNA"/>
</dbReference>